<dbReference type="Pfam" id="PF02687">
    <property type="entry name" value="FtsX"/>
    <property type="match status" value="1"/>
</dbReference>
<evidence type="ECO:0000256" key="1">
    <source>
        <dbReference type="ARBA" id="ARBA00004651"/>
    </source>
</evidence>
<feature type="transmembrane region" description="Helical" evidence="6">
    <location>
        <begin position="273"/>
        <end position="295"/>
    </location>
</feature>
<evidence type="ECO:0000259" key="8">
    <source>
        <dbReference type="Pfam" id="PF02687"/>
    </source>
</evidence>
<evidence type="ECO:0000256" key="5">
    <source>
        <dbReference type="ARBA" id="ARBA00023136"/>
    </source>
</evidence>
<gene>
    <name evidence="9" type="ORF">Ato02nite_055560</name>
</gene>
<keyword evidence="4 6" id="KW-1133">Transmembrane helix</keyword>
<dbReference type="RefSeq" id="WP_213009559.1">
    <property type="nucleotide sequence ID" value="NZ_BOQN01000070.1"/>
</dbReference>
<evidence type="ECO:0000256" key="4">
    <source>
        <dbReference type="ARBA" id="ARBA00022989"/>
    </source>
</evidence>
<organism evidence="9 10">
    <name type="scientific">Paractinoplanes toevensis</name>
    <dbReference type="NCBI Taxonomy" id="571911"/>
    <lineage>
        <taxon>Bacteria</taxon>
        <taxon>Bacillati</taxon>
        <taxon>Actinomycetota</taxon>
        <taxon>Actinomycetes</taxon>
        <taxon>Micromonosporales</taxon>
        <taxon>Micromonosporaceae</taxon>
        <taxon>Paractinoplanes</taxon>
    </lineage>
</organism>
<feature type="transmembrane region" description="Helical" evidence="6">
    <location>
        <begin position="362"/>
        <end position="382"/>
    </location>
</feature>
<comment type="caution">
    <text evidence="9">The sequence shown here is derived from an EMBL/GenBank/DDBJ whole genome shotgun (WGS) entry which is preliminary data.</text>
</comment>
<feature type="chain" id="PRO_5038821943" description="ABC3 transporter permease C-terminal domain-containing protein" evidence="7">
    <location>
        <begin position="33"/>
        <end position="985"/>
    </location>
</feature>
<evidence type="ECO:0000256" key="6">
    <source>
        <dbReference type="SAM" id="Phobius"/>
    </source>
</evidence>
<feature type="transmembrane region" description="Helical" evidence="6">
    <location>
        <begin position="859"/>
        <end position="882"/>
    </location>
</feature>
<keyword evidence="7" id="KW-0732">Signal</keyword>
<reference evidence="9 10" key="1">
    <citation type="submission" date="2021-03" db="EMBL/GenBank/DDBJ databases">
        <title>Whole genome shotgun sequence of Actinoplanes toevensis NBRC 105298.</title>
        <authorList>
            <person name="Komaki H."/>
            <person name="Tamura T."/>
        </authorList>
    </citation>
    <scope>NUCLEOTIDE SEQUENCE [LARGE SCALE GENOMIC DNA]</scope>
    <source>
        <strain evidence="9 10">NBRC 105298</strain>
    </source>
</reference>
<keyword evidence="10" id="KW-1185">Reference proteome</keyword>
<keyword evidence="3 6" id="KW-0812">Transmembrane</keyword>
<evidence type="ECO:0000313" key="9">
    <source>
        <dbReference type="EMBL" id="GIM93763.1"/>
    </source>
</evidence>
<accession>A0A919TE46</accession>
<dbReference type="Proteomes" id="UP000677082">
    <property type="component" value="Unassembled WGS sequence"/>
</dbReference>
<evidence type="ECO:0000313" key="10">
    <source>
        <dbReference type="Proteomes" id="UP000677082"/>
    </source>
</evidence>
<feature type="signal peptide" evidence="7">
    <location>
        <begin position="1"/>
        <end position="32"/>
    </location>
</feature>
<evidence type="ECO:0000256" key="2">
    <source>
        <dbReference type="ARBA" id="ARBA00022475"/>
    </source>
</evidence>
<feature type="transmembrane region" description="Helical" evidence="6">
    <location>
        <begin position="903"/>
        <end position="933"/>
    </location>
</feature>
<dbReference type="InterPro" id="IPR003838">
    <property type="entry name" value="ABC3_permease_C"/>
</dbReference>
<keyword evidence="2" id="KW-1003">Cell membrane</keyword>
<feature type="transmembrane region" description="Helical" evidence="6">
    <location>
        <begin position="492"/>
        <end position="512"/>
    </location>
</feature>
<evidence type="ECO:0000256" key="3">
    <source>
        <dbReference type="ARBA" id="ARBA00022692"/>
    </source>
</evidence>
<feature type="transmembrane region" description="Helical" evidence="6">
    <location>
        <begin position="329"/>
        <end position="350"/>
    </location>
</feature>
<dbReference type="AlphaFoldDB" id="A0A919TE46"/>
<evidence type="ECO:0000256" key="7">
    <source>
        <dbReference type="SAM" id="SignalP"/>
    </source>
</evidence>
<feature type="transmembrane region" description="Helical" evidence="6">
    <location>
        <begin position="953"/>
        <end position="977"/>
    </location>
</feature>
<comment type="subcellular location">
    <subcellularLocation>
        <location evidence="1">Cell membrane</location>
        <topology evidence="1">Multi-pass membrane protein</topology>
    </subcellularLocation>
</comment>
<feature type="domain" description="ABC3 transporter permease C-terminal" evidence="8">
    <location>
        <begin position="279"/>
        <end position="381"/>
    </location>
</feature>
<keyword evidence="5 6" id="KW-0472">Membrane</keyword>
<dbReference type="GO" id="GO:0005886">
    <property type="term" value="C:plasma membrane"/>
    <property type="evidence" value="ECO:0007669"/>
    <property type="project" value="UniProtKB-SubCell"/>
</dbReference>
<sequence length="985" mass="100691">MYFGSWGAVRRRTTQAALLTLLAALAAAAATAGTWYGLTVAARAAGAEVTARPAEQQVITVHQQVATNGDPRRALDRLAATTRGLLPLPGTTPILGLAQDTFYTDRLHGSARSGMPVAYRDDFCAHVRITGACPSAPGAVAISADVAQRVGLQTGDTFEVRPDGSLGTLRLSVSGVYAVTGADGRYWTDPLFRAQGDLDPAFATLETFREPQLDRPTLAVAVPVPLELLRGDNNYDLNGVLNAAEPRFASAQLDLDNPTGELFDAVLADRRTVIVGVLVALAQVLILAWFALGLAGRLTGRDRRADAGLLKLRGATGGGLLRLAAGQHVVPLVVGAVAGLPVGIAAAWLIAGDLPVRAEWWLALLVSVAAILVVELIGLLVLTGVDGIAQRAPVVALLQRVSGARRDWRSRFVDVFFVLLAAGAVYQARTGGPESGLGVAAPGLVALAVGLLLARFLRWVADRIGGAAVRAGRLRLGLTAVQVSRQPGTDRVFALLVVAVALLALTTGGLAAGRAERAARADVELGAARVLTVRAASRTALEYAVRRADPGGKQAMAVVVDTAAAPPVLAVDSSRLAAVARWRPAYGPVEALASAVAAARLPSAAPLITGSTLAVDLVRDARGPALLGAILQHEGTGDGFRVELRGLRAGAQTATVAVPSCAVAPGCRLVGWQLFPAGGGLTIRSVGQRSPAATVLDTTAVADVGRWRAGFTGTVARLSTSAGGLALRAAGNEGTEVYAVDAPLPVPIVLAGGRPDRWRFDDAMSGRFGGVTTPVRVVATAAVLPVLGRDGMLTDLDAARRVAGDADLGGTFQVWLADGAPASLVDALRDNGLAVLSDRTAAARGTALAAEGRVITSSFGLFAAGLALVVAAAMIGVVAAAEREPQLAMLRALRTQGLDPGRALTAGYAGTAALVVTGVAAGLLAALIARPVAAVTAPPFPDGWRVIPPPGVLGGPVLAAAAGIGLVVFGIAGWLSVRGLRRGAR</sequence>
<protein>
    <recommendedName>
        <fullName evidence="8">ABC3 transporter permease C-terminal domain-containing protein</fullName>
    </recommendedName>
</protein>
<proteinExistence type="predicted"/>
<dbReference type="EMBL" id="BOQN01000070">
    <property type="protein sequence ID" value="GIM93763.1"/>
    <property type="molecule type" value="Genomic_DNA"/>
</dbReference>
<feature type="transmembrane region" description="Helical" evidence="6">
    <location>
        <begin position="435"/>
        <end position="454"/>
    </location>
</feature>
<feature type="transmembrane region" description="Helical" evidence="6">
    <location>
        <begin position="412"/>
        <end position="429"/>
    </location>
</feature>
<name>A0A919TE46_9ACTN</name>